<evidence type="ECO:0000256" key="1">
    <source>
        <dbReference type="SAM" id="MobiDB-lite"/>
    </source>
</evidence>
<dbReference type="KEGG" id="dpu:SU48_01330"/>
<organism evidence="2 3">
    <name type="scientific">Deinococcus puniceus</name>
    <dbReference type="NCBI Taxonomy" id="1182568"/>
    <lineage>
        <taxon>Bacteria</taxon>
        <taxon>Thermotogati</taxon>
        <taxon>Deinococcota</taxon>
        <taxon>Deinococci</taxon>
        <taxon>Deinococcales</taxon>
        <taxon>Deinococcaceae</taxon>
        <taxon>Deinococcus</taxon>
    </lineage>
</organism>
<dbReference type="PATRIC" id="fig|1182568.3.peg.272"/>
<evidence type="ECO:0000313" key="3">
    <source>
        <dbReference type="Proteomes" id="UP000077363"/>
    </source>
</evidence>
<dbReference type="EMBL" id="CP011387">
    <property type="protein sequence ID" value="ANE42626.1"/>
    <property type="molecule type" value="Genomic_DNA"/>
</dbReference>
<feature type="region of interest" description="Disordered" evidence="1">
    <location>
        <begin position="1"/>
        <end position="100"/>
    </location>
</feature>
<dbReference type="Proteomes" id="UP000077363">
    <property type="component" value="Chromosome"/>
</dbReference>
<evidence type="ECO:0000313" key="2">
    <source>
        <dbReference type="EMBL" id="ANE42626.1"/>
    </source>
</evidence>
<proteinExistence type="predicted"/>
<protein>
    <submittedName>
        <fullName evidence="2">Uncharacterized protein</fullName>
    </submittedName>
</protein>
<gene>
    <name evidence="2" type="ORF">SU48_01330</name>
</gene>
<feature type="compositionally biased region" description="Polar residues" evidence="1">
    <location>
        <begin position="83"/>
        <end position="100"/>
    </location>
</feature>
<reference evidence="2 3" key="1">
    <citation type="submission" date="2015-01" db="EMBL/GenBank/DDBJ databases">
        <title>Deinococcus puniceus/DY1/ whole genome sequencing.</title>
        <authorList>
            <person name="Kim M.K."/>
            <person name="Srinivasan S."/>
            <person name="Lee J.-J."/>
        </authorList>
    </citation>
    <scope>NUCLEOTIDE SEQUENCE [LARGE SCALE GENOMIC DNA]</scope>
    <source>
        <strain evidence="2 3">DY1</strain>
    </source>
</reference>
<dbReference type="AlphaFoldDB" id="A0A172T6R1"/>
<accession>A0A172T6R1</accession>
<feature type="compositionally biased region" description="Polar residues" evidence="1">
    <location>
        <begin position="22"/>
        <end position="39"/>
    </location>
</feature>
<sequence>MGQIADSSPFKEMTMTDRSSDRNQANTDQATTDQSNTDTGDMMADAGSLSSAEAEQMGAGAGRGAKSEPGAQASDDYIEEHVQSGSDQPAGNSEISRSSD</sequence>
<keyword evidence="3" id="KW-1185">Reference proteome</keyword>
<name>A0A172T6R1_9DEIO</name>